<organism evidence="3 4">
    <name type="scientific">Gemmata massiliana</name>
    <dbReference type="NCBI Taxonomy" id="1210884"/>
    <lineage>
        <taxon>Bacteria</taxon>
        <taxon>Pseudomonadati</taxon>
        <taxon>Planctomycetota</taxon>
        <taxon>Planctomycetia</taxon>
        <taxon>Gemmatales</taxon>
        <taxon>Gemmataceae</taxon>
        <taxon>Gemmata</taxon>
    </lineage>
</organism>
<evidence type="ECO:0000256" key="2">
    <source>
        <dbReference type="SAM" id="Phobius"/>
    </source>
</evidence>
<dbReference type="AlphaFoldDB" id="A0A6P2CVT8"/>
<feature type="transmembrane region" description="Helical" evidence="2">
    <location>
        <begin position="119"/>
        <end position="140"/>
    </location>
</feature>
<name>A0A6P2CVT8_9BACT</name>
<feature type="transmembrane region" description="Helical" evidence="2">
    <location>
        <begin position="146"/>
        <end position="167"/>
    </location>
</feature>
<proteinExistence type="predicted"/>
<gene>
    <name evidence="3" type="ORF">SOIL9_54390</name>
</gene>
<dbReference type="Proteomes" id="UP000464178">
    <property type="component" value="Chromosome"/>
</dbReference>
<evidence type="ECO:0000256" key="1">
    <source>
        <dbReference type="SAM" id="MobiDB-lite"/>
    </source>
</evidence>
<keyword evidence="2" id="KW-0472">Membrane</keyword>
<keyword evidence="2" id="KW-1133">Transmembrane helix</keyword>
<dbReference type="EMBL" id="LR593886">
    <property type="protein sequence ID" value="VTR92275.1"/>
    <property type="molecule type" value="Genomic_DNA"/>
</dbReference>
<sequence length="170" mass="18966">MPITFDCTCGKKLRVADEHAGRRVKCPACATVGTVPELEPQFEIVEAPEPVPVPKARPAAARIDDDEDEDARRGYSVAQRGRDEDDDEKEERPRKKKKFKRGSSNRPPQHDHFGFERRVISGGVVGGLLAMLIATVWFVVGLMNDLLFYYPPILFIVGLVAFIKGLMGEE</sequence>
<accession>A0A6P2CVT8</accession>
<evidence type="ECO:0000313" key="4">
    <source>
        <dbReference type="Proteomes" id="UP000464178"/>
    </source>
</evidence>
<dbReference type="RefSeq" id="WP_162667168.1">
    <property type="nucleotide sequence ID" value="NZ_LR593886.1"/>
</dbReference>
<protein>
    <submittedName>
        <fullName evidence="3">Membrane protein</fullName>
    </submittedName>
</protein>
<keyword evidence="4" id="KW-1185">Reference proteome</keyword>
<feature type="region of interest" description="Disordered" evidence="1">
    <location>
        <begin position="45"/>
        <end position="113"/>
    </location>
</feature>
<evidence type="ECO:0000313" key="3">
    <source>
        <dbReference type="EMBL" id="VTR92275.1"/>
    </source>
</evidence>
<feature type="compositionally biased region" description="Basic residues" evidence="1">
    <location>
        <begin position="94"/>
        <end position="103"/>
    </location>
</feature>
<keyword evidence="2" id="KW-0812">Transmembrane</keyword>
<dbReference type="KEGG" id="gms:SOIL9_54390"/>
<reference evidence="3 4" key="1">
    <citation type="submission" date="2019-05" db="EMBL/GenBank/DDBJ databases">
        <authorList>
            <consortium name="Science for Life Laboratories"/>
        </authorList>
    </citation>
    <scope>NUCLEOTIDE SEQUENCE [LARGE SCALE GENOMIC DNA]</scope>
    <source>
        <strain evidence="3">Soil9</strain>
    </source>
</reference>